<protein>
    <recommendedName>
        <fullName evidence="3">LAGLIDADG homing endonuclease</fullName>
    </recommendedName>
</protein>
<name>A0ABT8KZT3_9BACT</name>
<evidence type="ECO:0000313" key="2">
    <source>
        <dbReference type="Proteomes" id="UP001172082"/>
    </source>
</evidence>
<evidence type="ECO:0008006" key="3">
    <source>
        <dbReference type="Google" id="ProtNLM"/>
    </source>
</evidence>
<keyword evidence="2" id="KW-1185">Reference proteome</keyword>
<gene>
    <name evidence="1" type="ORF">QQ008_28840</name>
</gene>
<comment type="caution">
    <text evidence="1">The sequence shown here is derived from an EMBL/GenBank/DDBJ whole genome shotgun (WGS) entry which is preliminary data.</text>
</comment>
<dbReference type="Proteomes" id="UP001172082">
    <property type="component" value="Unassembled WGS sequence"/>
</dbReference>
<organism evidence="1 2">
    <name type="scientific">Splendidivirga corallicola</name>
    <dbReference type="NCBI Taxonomy" id="3051826"/>
    <lineage>
        <taxon>Bacteria</taxon>
        <taxon>Pseudomonadati</taxon>
        <taxon>Bacteroidota</taxon>
        <taxon>Cytophagia</taxon>
        <taxon>Cytophagales</taxon>
        <taxon>Splendidivirgaceae</taxon>
        <taxon>Splendidivirga</taxon>
    </lineage>
</organism>
<evidence type="ECO:0000313" key="1">
    <source>
        <dbReference type="EMBL" id="MDN5205427.1"/>
    </source>
</evidence>
<dbReference type="EMBL" id="JAUJEA010000018">
    <property type="protein sequence ID" value="MDN5205427.1"/>
    <property type="molecule type" value="Genomic_DNA"/>
</dbReference>
<accession>A0ABT8KZT3</accession>
<reference evidence="1" key="1">
    <citation type="submission" date="2023-06" db="EMBL/GenBank/DDBJ databases">
        <title>Genomic of Parafulvivirga corallium.</title>
        <authorList>
            <person name="Wang G."/>
        </authorList>
    </citation>
    <scope>NUCLEOTIDE SEQUENCE</scope>
    <source>
        <strain evidence="1">BMA10</strain>
    </source>
</reference>
<sequence>MVGIIKWYNQVDNDRNKVALKNLTQHFGIVIRTEKSAHSDISLNLSQECHFNFFNYLNVSSLIKWFKSIQALSFQKLLDL</sequence>
<dbReference type="RefSeq" id="WP_346755448.1">
    <property type="nucleotide sequence ID" value="NZ_JAUJEA010000018.1"/>
</dbReference>
<proteinExistence type="predicted"/>